<gene>
    <name evidence="1" type="ORF">G5I_02377</name>
</gene>
<dbReference type="Proteomes" id="UP000007755">
    <property type="component" value="Unassembled WGS sequence"/>
</dbReference>
<protein>
    <submittedName>
        <fullName evidence="1">Uncharacterized protein</fullName>
    </submittedName>
</protein>
<dbReference type="InParanoid" id="F4WA60"/>
<proteinExistence type="predicted"/>
<name>F4WA60_ACREC</name>
<evidence type="ECO:0000313" key="2">
    <source>
        <dbReference type="Proteomes" id="UP000007755"/>
    </source>
</evidence>
<evidence type="ECO:0000313" key="1">
    <source>
        <dbReference type="EMBL" id="EGI68916.1"/>
    </source>
</evidence>
<organism evidence="2">
    <name type="scientific">Acromyrmex echinatior</name>
    <name type="common">Panamanian leafcutter ant</name>
    <name type="synonym">Acromyrmex octospinosus echinatior</name>
    <dbReference type="NCBI Taxonomy" id="103372"/>
    <lineage>
        <taxon>Eukaryota</taxon>
        <taxon>Metazoa</taxon>
        <taxon>Ecdysozoa</taxon>
        <taxon>Arthropoda</taxon>
        <taxon>Hexapoda</taxon>
        <taxon>Insecta</taxon>
        <taxon>Pterygota</taxon>
        <taxon>Neoptera</taxon>
        <taxon>Endopterygota</taxon>
        <taxon>Hymenoptera</taxon>
        <taxon>Apocrita</taxon>
        <taxon>Aculeata</taxon>
        <taxon>Formicoidea</taxon>
        <taxon>Formicidae</taxon>
        <taxon>Myrmicinae</taxon>
        <taxon>Acromyrmex</taxon>
    </lineage>
</organism>
<dbReference type="AlphaFoldDB" id="F4WA60"/>
<keyword evidence="2" id="KW-1185">Reference proteome</keyword>
<accession>F4WA60</accession>
<reference evidence="1" key="1">
    <citation type="submission" date="2011-02" db="EMBL/GenBank/DDBJ databases">
        <title>The genome of the leaf-cutting ant Acromyrmex echinatior suggests key adaptations to social evolution and fungus farming.</title>
        <authorList>
            <person name="Nygaard S."/>
            <person name="Zhang G."/>
        </authorList>
    </citation>
    <scope>NUCLEOTIDE SEQUENCE</scope>
</reference>
<dbReference type="EMBL" id="GL888041">
    <property type="protein sequence ID" value="EGI68916.1"/>
    <property type="molecule type" value="Genomic_DNA"/>
</dbReference>
<sequence>MDKIKKNYVQYYNQCDNNNKNIQCTFFRYSKDIKSTFRVIRLESYSIAGIRALPKVFNQRLNILNIAQSLIERAAR</sequence>